<accession>A0A4P7VRK2</accession>
<dbReference type="KEGG" id="mgod:E7746_14375"/>
<keyword evidence="5" id="KW-1185">Reference proteome</keyword>
<dbReference type="InterPro" id="IPR016187">
    <property type="entry name" value="CTDL_fold"/>
</dbReference>
<dbReference type="Proteomes" id="UP000297031">
    <property type="component" value="Chromosome"/>
</dbReference>
<dbReference type="PROSITE" id="PS51257">
    <property type="entry name" value="PROKAR_LIPOPROTEIN"/>
    <property type="match status" value="1"/>
</dbReference>
<dbReference type="OrthoDB" id="9768004at2"/>
<dbReference type="SUPFAM" id="SSF56436">
    <property type="entry name" value="C-type lectin-like"/>
    <property type="match status" value="1"/>
</dbReference>
<evidence type="ECO:0000259" key="2">
    <source>
        <dbReference type="Pfam" id="PF03781"/>
    </source>
</evidence>
<protein>
    <recommendedName>
        <fullName evidence="2">Sulfatase-modifying factor enzyme-like domain-containing protein</fullName>
    </recommendedName>
</protein>
<proteinExistence type="predicted"/>
<dbReference type="InterPro" id="IPR005532">
    <property type="entry name" value="SUMF_dom"/>
</dbReference>
<feature type="signal peptide" evidence="1">
    <location>
        <begin position="1"/>
        <end position="18"/>
    </location>
</feature>
<name>A0A4P7VRK2_9BACT</name>
<dbReference type="KEGG" id="mgod:E7746_00090"/>
<reference evidence="4 5" key="1">
    <citation type="submission" date="2019-02" db="EMBL/GenBank/DDBJ databases">
        <title>Isolation and identification of novel species under the genus Muribaculum.</title>
        <authorList>
            <person name="Miyake S."/>
            <person name="Ding Y."/>
            <person name="Low A."/>
            <person name="Soh M."/>
            <person name="Seedorf H."/>
        </authorList>
    </citation>
    <scope>NUCLEOTIDE SEQUENCE [LARGE SCALE GENOMIC DNA]</scope>
    <source>
        <strain evidence="4 5">TLL-A4</strain>
    </source>
</reference>
<gene>
    <name evidence="3" type="ORF">E7746_00090</name>
    <name evidence="4" type="ORF">E7746_14375</name>
</gene>
<evidence type="ECO:0000256" key="1">
    <source>
        <dbReference type="SAM" id="SignalP"/>
    </source>
</evidence>
<evidence type="ECO:0000313" key="4">
    <source>
        <dbReference type="EMBL" id="QCD36977.1"/>
    </source>
</evidence>
<feature type="chain" id="PRO_5044607079" description="Sulfatase-modifying factor enzyme-like domain-containing protein" evidence="1">
    <location>
        <begin position="19"/>
        <end position="199"/>
    </location>
</feature>
<evidence type="ECO:0000313" key="3">
    <source>
        <dbReference type="EMBL" id="QCD34394.1"/>
    </source>
</evidence>
<dbReference type="Pfam" id="PF03781">
    <property type="entry name" value="FGE-sulfatase"/>
    <property type="match status" value="1"/>
</dbReference>
<dbReference type="EMBL" id="CP039393">
    <property type="protein sequence ID" value="QCD34394.1"/>
    <property type="molecule type" value="Genomic_DNA"/>
</dbReference>
<feature type="domain" description="Sulfatase-modifying factor enzyme-like" evidence="2">
    <location>
        <begin position="48"/>
        <end position="168"/>
    </location>
</feature>
<dbReference type="InterPro" id="IPR042095">
    <property type="entry name" value="SUMF_sf"/>
</dbReference>
<dbReference type="EMBL" id="CP039393">
    <property type="protein sequence ID" value="QCD36977.1"/>
    <property type="molecule type" value="Genomic_DNA"/>
</dbReference>
<dbReference type="AlphaFoldDB" id="A0A4P7VRK2"/>
<evidence type="ECO:0000313" key="5">
    <source>
        <dbReference type="Proteomes" id="UP000297031"/>
    </source>
</evidence>
<dbReference type="Gene3D" id="3.90.1580.10">
    <property type="entry name" value="paralog of FGE (formylglycine-generating enzyme)"/>
    <property type="match status" value="1"/>
</dbReference>
<sequence length="199" mass="22242">MKGVSTRLSIIIIASAMAVSCAVGGHGNSGGEVTGVGGVSWSELTPYGMVLVDRGSIMAGPAEADSAWNLRADARGVSVDGFWMDETEITNAKYKQFVYWVRDSIIRERLADPAYGGNDEFRIEEDRDGNPVGPYLNWSKPIPWRNADEDERRAIESMYRVNPVTGVHELDPEQLTYRYEVYNYTEAAKRKNRLNPARF</sequence>
<organism evidence="4 5">
    <name type="scientific">Muribaculum gordoncarteri</name>
    <dbReference type="NCBI Taxonomy" id="2530390"/>
    <lineage>
        <taxon>Bacteria</taxon>
        <taxon>Pseudomonadati</taxon>
        <taxon>Bacteroidota</taxon>
        <taxon>Bacteroidia</taxon>
        <taxon>Bacteroidales</taxon>
        <taxon>Muribaculaceae</taxon>
        <taxon>Muribaculum</taxon>
    </lineage>
</organism>
<keyword evidence="1" id="KW-0732">Signal</keyword>